<accession>A0AA39RP80</accession>
<reference evidence="2" key="1">
    <citation type="journal article" date="2022" name="Plant J.">
        <title>Strategies of tolerance reflected in two North American maple genomes.</title>
        <authorList>
            <person name="McEvoy S.L."/>
            <person name="Sezen U.U."/>
            <person name="Trouern-Trend A."/>
            <person name="McMahon S.M."/>
            <person name="Schaberg P.G."/>
            <person name="Yang J."/>
            <person name="Wegrzyn J.L."/>
            <person name="Swenson N.G."/>
        </authorList>
    </citation>
    <scope>NUCLEOTIDE SEQUENCE</scope>
    <source>
        <strain evidence="2">NS2018</strain>
    </source>
</reference>
<dbReference type="Pfam" id="PF13966">
    <property type="entry name" value="zf-RVT"/>
    <property type="match status" value="1"/>
</dbReference>
<evidence type="ECO:0000313" key="3">
    <source>
        <dbReference type="Proteomes" id="UP001168877"/>
    </source>
</evidence>
<organism evidence="2 3">
    <name type="scientific">Acer saccharum</name>
    <name type="common">Sugar maple</name>
    <dbReference type="NCBI Taxonomy" id="4024"/>
    <lineage>
        <taxon>Eukaryota</taxon>
        <taxon>Viridiplantae</taxon>
        <taxon>Streptophyta</taxon>
        <taxon>Embryophyta</taxon>
        <taxon>Tracheophyta</taxon>
        <taxon>Spermatophyta</taxon>
        <taxon>Magnoliopsida</taxon>
        <taxon>eudicotyledons</taxon>
        <taxon>Gunneridae</taxon>
        <taxon>Pentapetalae</taxon>
        <taxon>rosids</taxon>
        <taxon>malvids</taxon>
        <taxon>Sapindales</taxon>
        <taxon>Sapindaceae</taxon>
        <taxon>Hippocastanoideae</taxon>
        <taxon>Acereae</taxon>
        <taxon>Acer</taxon>
    </lineage>
</organism>
<dbReference type="EMBL" id="JAUESC010000386">
    <property type="protein sequence ID" value="KAK0577567.1"/>
    <property type="molecule type" value="Genomic_DNA"/>
</dbReference>
<sequence length="296" mass="33599">MDRWIPHLVSFKVLSSKSHEEVYLVHHIKTASGSWNGPLINEIFMEEDARAILSIPTNLSSRDDSFYSHFTKYGEYSVSFGYEVCAALDILKSTSGSQGNGFCWNRIWALELPPKIKIFIWRACNSWISTQVNLAKRKVLVSGVCPVCSSSFEATIHALWSCSKLKAVRSMFGVTNGWNQIKKGCFLDFFGVCMTRLKEEDLRVLCVVFWRICLMCNQLVHGGRTWMVEEILPWSKDFVEEFQAANIQSNDRSIPVRQQPTIWTPPGENSFKLNTDAALDSCSSMVGLGLIIQNYK</sequence>
<protein>
    <recommendedName>
        <fullName evidence="1">Reverse transcriptase zinc-binding domain-containing protein</fullName>
    </recommendedName>
</protein>
<reference evidence="2" key="2">
    <citation type="submission" date="2023-06" db="EMBL/GenBank/DDBJ databases">
        <authorList>
            <person name="Swenson N.G."/>
            <person name="Wegrzyn J.L."/>
            <person name="Mcevoy S.L."/>
        </authorList>
    </citation>
    <scope>NUCLEOTIDE SEQUENCE</scope>
    <source>
        <strain evidence="2">NS2018</strain>
        <tissue evidence="2">Leaf</tissue>
    </source>
</reference>
<keyword evidence="3" id="KW-1185">Reference proteome</keyword>
<dbReference type="Proteomes" id="UP001168877">
    <property type="component" value="Unassembled WGS sequence"/>
</dbReference>
<evidence type="ECO:0000313" key="2">
    <source>
        <dbReference type="EMBL" id="KAK0577567.1"/>
    </source>
</evidence>
<feature type="domain" description="Reverse transcriptase zinc-binding" evidence="1">
    <location>
        <begin position="100"/>
        <end position="166"/>
    </location>
</feature>
<gene>
    <name evidence="2" type="ORF">LWI29_035204</name>
</gene>
<dbReference type="AlphaFoldDB" id="A0AA39RP80"/>
<name>A0AA39RP80_ACESA</name>
<evidence type="ECO:0000259" key="1">
    <source>
        <dbReference type="Pfam" id="PF13966"/>
    </source>
</evidence>
<dbReference type="InterPro" id="IPR026960">
    <property type="entry name" value="RVT-Znf"/>
</dbReference>
<comment type="caution">
    <text evidence="2">The sequence shown here is derived from an EMBL/GenBank/DDBJ whole genome shotgun (WGS) entry which is preliminary data.</text>
</comment>
<proteinExistence type="predicted"/>